<dbReference type="AlphaFoldDB" id="A0A9N8WL04"/>
<evidence type="ECO:0000313" key="1">
    <source>
        <dbReference type="EMBL" id="CAG8493226.1"/>
    </source>
</evidence>
<dbReference type="Proteomes" id="UP000789706">
    <property type="component" value="Unassembled WGS sequence"/>
</dbReference>
<reference evidence="1" key="1">
    <citation type="submission" date="2021-06" db="EMBL/GenBank/DDBJ databases">
        <authorList>
            <person name="Kallberg Y."/>
            <person name="Tangrot J."/>
            <person name="Rosling A."/>
        </authorList>
    </citation>
    <scope>NUCLEOTIDE SEQUENCE</scope>
    <source>
        <strain evidence="1">AZ414A</strain>
    </source>
</reference>
<gene>
    <name evidence="1" type="ORF">DEBURN_LOCUS4289</name>
</gene>
<protein>
    <submittedName>
        <fullName evidence="1">448_t:CDS:1</fullName>
    </submittedName>
</protein>
<evidence type="ECO:0000313" key="2">
    <source>
        <dbReference type="Proteomes" id="UP000789706"/>
    </source>
</evidence>
<name>A0A9N8WL04_9GLOM</name>
<dbReference type="OrthoDB" id="2432142at2759"/>
<dbReference type="EMBL" id="CAJVPK010000316">
    <property type="protein sequence ID" value="CAG8493226.1"/>
    <property type="molecule type" value="Genomic_DNA"/>
</dbReference>
<accession>A0A9N8WL04</accession>
<proteinExistence type="predicted"/>
<organism evidence="1 2">
    <name type="scientific">Diversispora eburnea</name>
    <dbReference type="NCBI Taxonomy" id="1213867"/>
    <lineage>
        <taxon>Eukaryota</taxon>
        <taxon>Fungi</taxon>
        <taxon>Fungi incertae sedis</taxon>
        <taxon>Mucoromycota</taxon>
        <taxon>Glomeromycotina</taxon>
        <taxon>Glomeromycetes</taxon>
        <taxon>Diversisporales</taxon>
        <taxon>Diversisporaceae</taxon>
        <taxon>Diversispora</taxon>
    </lineage>
</organism>
<keyword evidence="2" id="KW-1185">Reference proteome</keyword>
<sequence length="226" mass="27045">MTNVITWFKNVLKLSRNYHVKDIHTQVTHQQNLRETNVTITSDTEISIGLNKMNCVWIETKKREENLKEGQAMGELFLIDKEHSINSMTVLTDYNDCWNIFFFMIIRNSEKYIVKAEINDRGIVLVIIKQLVIVEGNKLFNWLEKDTSYQVERTKFFECIPEVGNEEDRIEDIVNDISRQELFNMNIYKSLRMLRNWYRLDEQPQVDQLIKQFNDDYENSPLQMFT</sequence>
<comment type="caution">
    <text evidence="1">The sequence shown here is derived from an EMBL/GenBank/DDBJ whole genome shotgun (WGS) entry which is preliminary data.</text>
</comment>